<dbReference type="OrthoDB" id="5425890at2759"/>
<evidence type="ECO:0000313" key="1">
    <source>
        <dbReference type="EMBL" id="PWW72284.1"/>
    </source>
</evidence>
<dbReference type="AlphaFoldDB" id="A0A317SD27"/>
<protein>
    <submittedName>
        <fullName evidence="1">Uncharacterized protein</fullName>
    </submittedName>
</protein>
<reference evidence="1 2" key="1">
    <citation type="submission" date="2018-03" db="EMBL/GenBank/DDBJ databases">
        <title>Genomes of Pezizomycetes fungi and the evolution of truffles.</title>
        <authorList>
            <person name="Murat C."/>
            <person name="Payen T."/>
            <person name="Noel B."/>
            <person name="Kuo A."/>
            <person name="Martin F.M."/>
        </authorList>
    </citation>
    <scope>NUCLEOTIDE SEQUENCE [LARGE SCALE GENOMIC DNA]</scope>
    <source>
        <strain evidence="1">091103-1</strain>
    </source>
</reference>
<sequence length="51" mass="5778">GNREWVSVIEAINSVGQFVRPLVLFKGKQIQTSRFTAENIPDWIITTTSKT</sequence>
<gene>
    <name evidence="1" type="ORF">C7212DRAFT_228702</name>
</gene>
<feature type="non-terminal residue" evidence="1">
    <location>
        <position position="1"/>
    </location>
</feature>
<proteinExistence type="predicted"/>
<dbReference type="Proteomes" id="UP000246991">
    <property type="component" value="Unassembled WGS sequence"/>
</dbReference>
<dbReference type="EMBL" id="PYWC01000110">
    <property type="protein sequence ID" value="PWW72284.1"/>
    <property type="molecule type" value="Genomic_DNA"/>
</dbReference>
<organism evidence="1 2">
    <name type="scientific">Tuber magnatum</name>
    <name type="common">white Piedmont truffle</name>
    <dbReference type="NCBI Taxonomy" id="42249"/>
    <lineage>
        <taxon>Eukaryota</taxon>
        <taxon>Fungi</taxon>
        <taxon>Dikarya</taxon>
        <taxon>Ascomycota</taxon>
        <taxon>Pezizomycotina</taxon>
        <taxon>Pezizomycetes</taxon>
        <taxon>Pezizales</taxon>
        <taxon>Tuberaceae</taxon>
        <taxon>Tuber</taxon>
    </lineage>
</organism>
<comment type="caution">
    <text evidence="1">The sequence shown here is derived from an EMBL/GenBank/DDBJ whole genome shotgun (WGS) entry which is preliminary data.</text>
</comment>
<accession>A0A317SD27</accession>
<keyword evidence="2" id="KW-1185">Reference proteome</keyword>
<name>A0A317SD27_9PEZI</name>
<evidence type="ECO:0000313" key="2">
    <source>
        <dbReference type="Proteomes" id="UP000246991"/>
    </source>
</evidence>